<organism evidence="2 3">
    <name type="scientific">Anabarilius grahami</name>
    <name type="common">Kanglang fish</name>
    <name type="synonym">Barilius grahami</name>
    <dbReference type="NCBI Taxonomy" id="495550"/>
    <lineage>
        <taxon>Eukaryota</taxon>
        <taxon>Metazoa</taxon>
        <taxon>Chordata</taxon>
        <taxon>Craniata</taxon>
        <taxon>Vertebrata</taxon>
        <taxon>Euteleostomi</taxon>
        <taxon>Actinopterygii</taxon>
        <taxon>Neopterygii</taxon>
        <taxon>Teleostei</taxon>
        <taxon>Ostariophysi</taxon>
        <taxon>Cypriniformes</taxon>
        <taxon>Xenocyprididae</taxon>
        <taxon>Xenocypridinae</taxon>
        <taxon>Xenocypridinae incertae sedis</taxon>
        <taxon>Anabarilius</taxon>
    </lineage>
</organism>
<accession>A0A3N0XTR2</accession>
<gene>
    <name evidence="2" type="ORF">DPX16_0586</name>
</gene>
<keyword evidence="3" id="KW-1185">Reference proteome</keyword>
<name>A0A3N0XTR2_ANAGA</name>
<evidence type="ECO:0000313" key="2">
    <source>
        <dbReference type="EMBL" id="ROJ44281.1"/>
    </source>
</evidence>
<feature type="region of interest" description="Disordered" evidence="1">
    <location>
        <begin position="17"/>
        <end position="191"/>
    </location>
</feature>
<dbReference type="EMBL" id="RJVU01060758">
    <property type="protein sequence ID" value="ROJ44281.1"/>
    <property type="molecule type" value="Genomic_DNA"/>
</dbReference>
<proteinExistence type="predicted"/>
<evidence type="ECO:0000256" key="1">
    <source>
        <dbReference type="SAM" id="MobiDB-lite"/>
    </source>
</evidence>
<reference evidence="2 3" key="1">
    <citation type="submission" date="2018-10" db="EMBL/GenBank/DDBJ databases">
        <title>Genome assembly for a Yunnan-Guizhou Plateau 3E fish, Anabarilius grahami (Regan), and its evolutionary and genetic applications.</title>
        <authorList>
            <person name="Jiang W."/>
        </authorList>
    </citation>
    <scope>NUCLEOTIDE SEQUENCE [LARGE SCALE GENOMIC DNA]</scope>
    <source>
        <strain evidence="2">AG-KIZ</strain>
        <tissue evidence="2">Muscle</tissue>
    </source>
</reference>
<protein>
    <submittedName>
        <fullName evidence="2">Uncharacterized protein</fullName>
    </submittedName>
</protein>
<comment type="caution">
    <text evidence="2">The sequence shown here is derived from an EMBL/GenBank/DDBJ whole genome shotgun (WGS) entry which is preliminary data.</text>
</comment>
<dbReference type="AlphaFoldDB" id="A0A3N0XTR2"/>
<feature type="compositionally biased region" description="Basic and acidic residues" evidence="1">
    <location>
        <begin position="179"/>
        <end position="191"/>
    </location>
</feature>
<sequence length="191" mass="22055">MSIITWNLYFSYQRRKQAALAANPDHPSIRNLSDAAAEKRRKQWQENQRKHRAEAKRIRAVLDLTPDSFEEPLEENIERPSPAEPTHQPRSQPEPPLAFSTPKEKKSCLTDAAAEKRRKQWQENQRKHRAEAKRIRAVLDLTPDSFEEPLEENIERPSPAEPTHQPRSQPEPPLAFSTPKEKKSCLTGAKD</sequence>
<evidence type="ECO:0000313" key="3">
    <source>
        <dbReference type="Proteomes" id="UP000281406"/>
    </source>
</evidence>
<dbReference type="Proteomes" id="UP000281406">
    <property type="component" value="Unassembled WGS sequence"/>
</dbReference>